<reference evidence="1 2" key="1">
    <citation type="submission" date="2020-07" db="EMBL/GenBank/DDBJ databases">
        <title>Draft genome sequence of four isobutane-metabolizing strains capable of cometabolically degrading diverse ether contaminants.</title>
        <authorList>
            <person name="Chen W."/>
            <person name="Faulkner N."/>
            <person name="Smith C."/>
            <person name="Hyman M."/>
        </authorList>
    </citation>
    <scope>NUCLEOTIDE SEQUENCE [LARGE SCALE GENOMIC DNA]</scope>
    <source>
        <strain evidence="1 2">2A</strain>
        <plasmid evidence="1 2">unnamed2</plasmid>
    </source>
</reference>
<sequence length="127" mass="13994">MTAINSQADVERIMVDRNVSFHFQPLLTEQPDGTWIARYPGADWTVIGTSQADARAQLGAEELRRVGTPDAAAWKINAVRQHIDHGPIPGVYELDNAAADRAIQAGTVEAMNAELADVEHRRQHGQR</sequence>
<dbReference type="KEGG" id="mflu:HZU40_00200"/>
<proteinExistence type="predicted"/>
<dbReference type="RefSeq" id="WP_187095077.1">
    <property type="nucleotide sequence ID" value="NZ_CP059893.1"/>
</dbReference>
<gene>
    <name evidence="1" type="ORF">HZU40_00200</name>
</gene>
<organism evidence="1 2">
    <name type="scientific">Mycolicibacterium fluoranthenivorans</name>
    <dbReference type="NCBI Taxonomy" id="258505"/>
    <lineage>
        <taxon>Bacteria</taxon>
        <taxon>Bacillati</taxon>
        <taxon>Actinomycetota</taxon>
        <taxon>Actinomycetes</taxon>
        <taxon>Mycobacteriales</taxon>
        <taxon>Mycobacteriaceae</taxon>
        <taxon>Mycolicibacterium</taxon>
    </lineage>
</organism>
<protein>
    <submittedName>
        <fullName evidence="1">Uncharacterized protein</fullName>
    </submittedName>
</protein>
<geneLocation type="plasmid" evidence="1 2">
    <name>unnamed2</name>
</geneLocation>
<dbReference type="AlphaFoldDB" id="A0A7G8P6F9"/>
<keyword evidence="1" id="KW-0614">Plasmid</keyword>
<dbReference type="Proteomes" id="UP000515498">
    <property type="component" value="Plasmid unnamed2"/>
</dbReference>
<evidence type="ECO:0000313" key="1">
    <source>
        <dbReference type="EMBL" id="QNJ89925.1"/>
    </source>
</evidence>
<name>A0A7G8P6F9_9MYCO</name>
<accession>A0A7G8P6F9</accession>
<evidence type="ECO:0000313" key="2">
    <source>
        <dbReference type="Proteomes" id="UP000515498"/>
    </source>
</evidence>
<dbReference type="EMBL" id="CP059893">
    <property type="protein sequence ID" value="QNJ89925.1"/>
    <property type="molecule type" value="Genomic_DNA"/>
</dbReference>